<feature type="domain" description="RING-type" evidence="9">
    <location>
        <begin position="386"/>
        <end position="602"/>
    </location>
</feature>
<dbReference type="AlphaFoldDB" id="N4UV79"/>
<evidence type="ECO:0000256" key="3">
    <source>
        <dbReference type="ARBA" id="ARBA00022679"/>
    </source>
</evidence>
<dbReference type="EC" id="2.3.2.31" evidence="2"/>
<dbReference type="eggNOG" id="KOG1812">
    <property type="taxonomic scope" value="Eukaryota"/>
</dbReference>
<dbReference type="CDD" id="cd20335">
    <property type="entry name" value="BRcat_RBR"/>
    <property type="match status" value="1"/>
</dbReference>
<keyword evidence="4" id="KW-0479">Metal-binding</keyword>
<dbReference type="PANTHER" id="PTHR11685">
    <property type="entry name" value="RBR FAMILY RING FINGER AND IBR DOMAIN-CONTAINING"/>
    <property type="match status" value="1"/>
</dbReference>
<dbReference type="InterPro" id="IPR013087">
    <property type="entry name" value="Znf_C2H2_type"/>
</dbReference>
<dbReference type="Gene3D" id="3.30.40.10">
    <property type="entry name" value="Zinc/RING finger domain, C3HC4 (zinc finger)"/>
    <property type="match status" value="1"/>
</dbReference>
<dbReference type="SMART" id="SM00647">
    <property type="entry name" value="IBR"/>
    <property type="match status" value="2"/>
</dbReference>
<dbReference type="STRING" id="1213857.N4UV79"/>
<dbReference type="InterPro" id="IPR031127">
    <property type="entry name" value="E3_UB_ligase_RBR"/>
</dbReference>
<keyword evidence="11" id="KW-1185">Reference proteome</keyword>
<keyword evidence="10" id="KW-0378">Hydrolase</keyword>
<evidence type="ECO:0000256" key="1">
    <source>
        <dbReference type="ARBA" id="ARBA00001798"/>
    </source>
</evidence>
<dbReference type="PROSITE" id="PS00028">
    <property type="entry name" value="ZINC_FINGER_C2H2_1"/>
    <property type="match status" value="1"/>
</dbReference>
<evidence type="ECO:0000259" key="9">
    <source>
        <dbReference type="PROSITE" id="PS51873"/>
    </source>
</evidence>
<sequence>MVKPVQYTRQILGASIAFGEGAAVKDIRLSSDFSTARIVMSQNDCTIMDVFKFLCSLGFEVPITAIRLGRYRNAMSALVRVQDPNFATALCNKIKVAKAVSTSMVHRGVYAMVCDAPKRGPTTHIVPRTFQSKVTCGWLTANKEDAAVAREIAHIQRLLEEIGPLATQLTRVSQSSKFTWPVSEEALLNSVFAAARFESAQDATAAAAKLHRIRLPFGNRPILDVSQRFSACYKVPNWLVTRLSNKLWMDVFSSRTGQMPPSVDLIQSSSTTTLRLESHDLESLHLAEKSLNISFRGTLATDADGKTPLWTPLFNAEEERRAYFSRLMQRWEVVLQYFPARKTFTIHGEHGNVHCAYQDILKGFRTLRSRQETDVRKDRTILNENHRLSCVICSSEEGEAVVIGCGHAYCTACSVDFCKQGVSGHIGWDFQCYGELDGGAECGRKFSMEELGSLLSVEFLEQLMMSSARTYMTRHPEDFRYCPTPDCECVYRVTSAEEPGSFTCPGCEKKTCTACHAEPHAGKCGEDRYIESGDMRRDLEGMEELGFKKCPKCGTFIEKTDGCLHVACHCGAHICFACLAAFKKASACTHHMMLSHEDWEDGGSEVEDGEEDDEED</sequence>
<dbReference type="HOGENOM" id="CLU_443435_0_0_1"/>
<comment type="catalytic activity">
    <reaction evidence="1">
        <text>[E2 ubiquitin-conjugating enzyme]-S-ubiquitinyl-L-cysteine + [acceptor protein]-L-lysine = [E2 ubiquitin-conjugating enzyme]-L-cysteine + [acceptor protein]-N(6)-ubiquitinyl-L-lysine.</text>
        <dbReference type="EC" id="2.3.2.31"/>
    </reaction>
</comment>
<evidence type="ECO:0000256" key="5">
    <source>
        <dbReference type="ARBA" id="ARBA00022737"/>
    </source>
</evidence>
<dbReference type="EMBL" id="AMCV02000036">
    <property type="protein sequence ID" value="TDZ16235.1"/>
    <property type="molecule type" value="Genomic_DNA"/>
</dbReference>
<dbReference type="Pfam" id="PF26200">
    <property type="entry name" value="Rcat_RNF216"/>
    <property type="match status" value="1"/>
</dbReference>
<reference evidence="11" key="2">
    <citation type="journal article" date="2019" name="Mol. Plant Microbe Interact.">
        <title>Genome sequence resources for four phytopathogenic fungi from the Colletotrichum orbiculare species complex.</title>
        <authorList>
            <person name="Gan P."/>
            <person name="Tsushima A."/>
            <person name="Narusaka M."/>
            <person name="Narusaka Y."/>
            <person name="Takano Y."/>
            <person name="Kubo Y."/>
            <person name="Shirasu K."/>
        </authorList>
    </citation>
    <scope>GENOME REANNOTATION</scope>
    <source>
        <strain evidence="11">104-T / ATCC 96160 / CBS 514.97 / LARS 414 / MAFF 240422</strain>
    </source>
</reference>
<evidence type="ECO:0000256" key="8">
    <source>
        <dbReference type="ARBA" id="ARBA00022833"/>
    </source>
</evidence>
<keyword evidence="10" id="KW-0347">Helicase</keyword>
<evidence type="ECO:0000256" key="4">
    <source>
        <dbReference type="ARBA" id="ARBA00022723"/>
    </source>
</evidence>
<organism evidence="10 11">
    <name type="scientific">Colletotrichum orbiculare (strain 104-T / ATCC 96160 / CBS 514.97 / LARS 414 / MAFF 240422)</name>
    <name type="common">Cucumber anthracnose fungus</name>
    <name type="synonym">Colletotrichum lagenarium</name>
    <dbReference type="NCBI Taxonomy" id="1213857"/>
    <lineage>
        <taxon>Eukaryota</taxon>
        <taxon>Fungi</taxon>
        <taxon>Dikarya</taxon>
        <taxon>Ascomycota</taxon>
        <taxon>Pezizomycotina</taxon>
        <taxon>Sordariomycetes</taxon>
        <taxon>Hypocreomycetidae</taxon>
        <taxon>Glomerellales</taxon>
        <taxon>Glomerellaceae</taxon>
        <taxon>Colletotrichum</taxon>
        <taxon>Colletotrichum orbiculare species complex</taxon>
    </lineage>
</organism>
<dbReference type="SUPFAM" id="SSF57850">
    <property type="entry name" value="RING/U-box"/>
    <property type="match status" value="2"/>
</dbReference>
<proteinExistence type="predicted"/>
<dbReference type="Gene3D" id="1.20.120.1750">
    <property type="match status" value="1"/>
</dbReference>
<evidence type="ECO:0000256" key="6">
    <source>
        <dbReference type="ARBA" id="ARBA00022771"/>
    </source>
</evidence>
<evidence type="ECO:0000256" key="2">
    <source>
        <dbReference type="ARBA" id="ARBA00012251"/>
    </source>
</evidence>
<evidence type="ECO:0000313" key="11">
    <source>
        <dbReference type="Proteomes" id="UP000014480"/>
    </source>
</evidence>
<accession>N4UV79</accession>
<comment type="caution">
    <text evidence="10">The sequence shown here is derived from an EMBL/GenBank/DDBJ whole genome shotgun (WGS) entry which is preliminary data.</text>
</comment>
<reference evidence="11" key="1">
    <citation type="journal article" date="2013" name="New Phytol.">
        <title>Comparative genomic and transcriptomic analyses reveal the hemibiotrophic stage shift of Colletotrichum fungi.</title>
        <authorList>
            <person name="Gan P."/>
            <person name="Ikeda K."/>
            <person name="Irieda H."/>
            <person name="Narusaka M."/>
            <person name="O'Connell R.J."/>
            <person name="Narusaka Y."/>
            <person name="Takano Y."/>
            <person name="Kubo Y."/>
            <person name="Shirasu K."/>
        </authorList>
    </citation>
    <scope>NUCLEOTIDE SEQUENCE [LARGE SCALE GENOMIC DNA]</scope>
    <source>
        <strain evidence="11">104-T / ATCC 96160 / CBS 514.97 / LARS 414 / MAFF 240422</strain>
    </source>
</reference>
<evidence type="ECO:0000256" key="7">
    <source>
        <dbReference type="ARBA" id="ARBA00022786"/>
    </source>
</evidence>
<gene>
    <name evidence="10" type="ORF">Cob_v010847</name>
</gene>
<keyword evidence="8" id="KW-0862">Zinc</keyword>
<keyword evidence="7" id="KW-0833">Ubl conjugation pathway</keyword>
<name>N4UV79_COLOR</name>
<dbReference type="GO" id="GO:0016567">
    <property type="term" value="P:protein ubiquitination"/>
    <property type="evidence" value="ECO:0007669"/>
    <property type="project" value="InterPro"/>
</dbReference>
<dbReference type="OrthoDB" id="1431934at2759"/>
<dbReference type="Proteomes" id="UP000014480">
    <property type="component" value="Unassembled WGS sequence"/>
</dbReference>
<dbReference type="GO" id="GO:0008270">
    <property type="term" value="F:zinc ion binding"/>
    <property type="evidence" value="ECO:0007669"/>
    <property type="project" value="UniProtKB-KW"/>
</dbReference>
<dbReference type="PROSITE" id="PS51873">
    <property type="entry name" value="TRIAD"/>
    <property type="match status" value="1"/>
</dbReference>
<dbReference type="GO" id="GO:0061630">
    <property type="term" value="F:ubiquitin protein ligase activity"/>
    <property type="evidence" value="ECO:0007669"/>
    <property type="project" value="UniProtKB-EC"/>
</dbReference>
<dbReference type="Pfam" id="PF01485">
    <property type="entry name" value="IBR"/>
    <property type="match status" value="1"/>
</dbReference>
<keyword evidence="3" id="KW-0808">Transferase</keyword>
<keyword evidence="10" id="KW-0547">Nucleotide-binding</keyword>
<evidence type="ECO:0000313" key="10">
    <source>
        <dbReference type="EMBL" id="TDZ16235.1"/>
    </source>
</evidence>
<keyword evidence="5" id="KW-0677">Repeat</keyword>
<dbReference type="InterPro" id="IPR002867">
    <property type="entry name" value="IBR_dom"/>
</dbReference>
<dbReference type="InterPro" id="IPR013083">
    <property type="entry name" value="Znf_RING/FYVE/PHD"/>
</dbReference>
<protein>
    <recommendedName>
        <fullName evidence="2">RBR-type E3 ubiquitin transferase</fullName>
        <ecNumber evidence="2">2.3.2.31</ecNumber>
    </recommendedName>
</protein>
<dbReference type="GO" id="GO:0004386">
    <property type="term" value="F:helicase activity"/>
    <property type="evidence" value="ECO:0007669"/>
    <property type="project" value="UniProtKB-KW"/>
</dbReference>
<keyword evidence="10" id="KW-0067">ATP-binding</keyword>
<dbReference type="InterPro" id="IPR044066">
    <property type="entry name" value="TRIAD_supradom"/>
</dbReference>
<keyword evidence="6" id="KW-0863">Zinc-finger</keyword>